<protein>
    <recommendedName>
        <fullName evidence="3">DUF4236 domain-containing protein</fullName>
    </recommendedName>
</protein>
<proteinExistence type="predicted"/>
<sequence length="387" mass="41954">MNRPGVVPVYGQRMGFSIKLAPGVRIRASSRGIRTSVGPRAARIHVGGGRTGFSSGVGPVGFYSSLGGGRRSGGRSSSAAGYQRQLAAQQRQAAQAQRAEEAQRLAHAFQRILELHRVDFPAAARPIAPPPAPPDRDGIRKHYESHALAGIGLFERSRRAQAKQQAAQWTEAEMQRQWASRLEQQAGWQHYLDQRWHQLCTNVPEVVLETLEEAFEDNEAPSAPVGVSADEVSLAVLVPGVEQVVPERMPATTQAGNLTLRKLPQRDRSAYYKQFVCGQVLVTVREALAVAPGIATARVAVLRQDGHDAYGRPRMSCLLAATFDRKALHGVRWQSADATAIVHDTSRELLLNSRARTGELLPLDLAAEAALAQLVAAVDLTELGSGR</sequence>
<dbReference type="AlphaFoldDB" id="A0A1C4WDZ5"/>
<gene>
    <name evidence="1" type="ORF">GA0070214_103480</name>
</gene>
<evidence type="ECO:0000313" key="1">
    <source>
        <dbReference type="EMBL" id="SCE94435.1"/>
    </source>
</evidence>
<name>A0A1C4WDZ5_9ACTN</name>
<dbReference type="Proteomes" id="UP000199629">
    <property type="component" value="Unassembled WGS sequence"/>
</dbReference>
<evidence type="ECO:0008006" key="3">
    <source>
        <dbReference type="Google" id="ProtNLM"/>
    </source>
</evidence>
<dbReference type="EMBL" id="FMCS01000003">
    <property type="protein sequence ID" value="SCE94435.1"/>
    <property type="molecule type" value="Genomic_DNA"/>
</dbReference>
<keyword evidence="2" id="KW-1185">Reference proteome</keyword>
<evidence type="ECO:0000313" key="2">
    <source>
        <dbReference type="Proteomes" id="UP000199629"/>
    </source>
</evidence>
<reference evidence="2" key="1">
    <citation type="submission" date="2016-06" db="EMBL/GenBank/DDBJ databases">
        <authorList>
            <person name="Varghese N."/>
            <person name="Submissions Spin"/>
        </authorList>
    </citation>
    <scope>NUCLEOTIDE SEQUENCE [LARGE SCALE GENOMIC DNA]</scope>
    <source>
        <strain evidence="2">DSM 45246</strain>
    </source>
</reference>
<accession>A0A1C4WDZ5</accession>
<organism evidence="1 2">
    <name type="scientific">Micromonospora chaiyaphumensis</name>
    <dbReference type="NCBI Taxonomy" id="307119"/>
    <lineage>
        <taxon>Bacteria</taxon>
        <taxon>Bacillati</taxon>
        <taxon>Actinomycetota</taxon>
        <taxon>Actinomycetes</taxon>
        <taxon>Micromonosporales</taxon>
        <taxon>Micromonosporaceae</taxon>
        <taxon>Micromonospora</taxon>
    </lineage>
</organism>